<dbReference type="GO" id="GO:0003677">
    <property type="term" value="F:DNA binding"/>
    <property type="evidence" value="ECO:0007669"/>
    <property type="project" value="TreeGrafter"/>
</dbReference>
<protein>
    <submittedName>
        <fullName evidence="9">Transcription initiation factor TFIID subunit 12</fullName>
    </submittedName>
</protein>
<dbReference type="PANTHER" id="PTHR12264:SF21">
    <property type="entry name" value="TRANSCRIPTION INITIATION FACTOR TFIID SUBUNIT 12"/>
    <property type="match status" value="1"/>
</dbReference>
<evidence type="ECO:0000256" key="5">
    <source>
        <dbReference type="ARBA" id="ARBA00023242"/>
    </source>
</evidence>
<dbReference type="Proteomes" id="UP000504603">
    <property type="component" value="Unplaced"/>
</dbReference>
<keyword evidence="3" id="KW-0805">Transcription regulation</keyword>
<feature type="domain" description="Transcription initiation factor TFIID subunit 12" evidence="7">
    <location>
        <begin position="398"/>
        <end position="465"/>
    </location>
</feature>
<dbReference type="GO" id="GO:0051123">
    <property type="term" value="P:RNA polymerase II preinitiation complex assembly"/>
    <property type="evidence" value="ECO:0007669"/>
    <property type="project" value="TreeGrafter"/>
</dbReference>
<dbReference type="CDD" id="cd07981">
    <property type="entry name" value="HFD_TAF12"/>
    <property type="match status" value="1"/>
</dbReference>
<keyword evidence="4" id="KW-0804">Transcription</keyword>
<dbReference type="GO" id="GO:0046982">
    <property type="term" value="F:protein heterodimerization activity"/>
    <property type="evidence" value="ECO:0007669"/>
    <property type="project" value="InterPro"/>
</dbReference>
<feature type="compositionally biased region" description="Low complexity" evidence="6">
    <location>
        <begin position="310"/>
        <end position="338"/>
    </location>
</feature>
<feature type="region of interest" description="Disordered" evidence="6">
    <location>
        <begin position="504"/>
        <end position="527"/>
    </location>
</feature>
<dbReference type="Pfam" id="PF03847">
    <property type="entry name" value="TFIID_20kDa"/>
    <property type="match status" value="1"/>
</dbReference>
<keyword evidence="8" id="KW-1185">Reference proteome</keyword>
<organism evidence="8 9">
    <name type="scientific">Momordica charantia</name>
    <name type="common">Bitter gourd</name>
    <name type="synonym">Balsam pear</name>
    <dbReference type="NCBI Taxonomy" id="3673"/>
    <lineage>
        <taxon>Eukaryota</taxon>
        <taxon>Viridiplantae</taxon>
        <taxon>Streptophyta</taxon>
        <taxon>Embryophyta</taxon>
        <taxon>Tracheophyta</taxon>
        <taxon>Spermatophyta</taxon>
        <taxon>Magnoliopsida</taxon>
        <taxon>eudicotyledons</taxon>
        <taxon>Gunneridae</taxon>
        <taxon>Pentapetalae</taxon>
        <taxon>rosids</taxon>
        <taxon>fabids</taxon>
        <taxon>Cucurbitales</taxon>
        <taxon>Cucurbitaceae</taxon>
        <taxon>Momordiceae</taxon>
        <taxon>Momordica</taxon>
    </lineage>
</organism>
<evidence type="ECO:0000256" key="2">
    <source>
        <dbReference type="ARBA" id="ARBA00007530"/>
    </source>
</evidence>
<feature type="compositionally biased region" description="Polar residues" evidence="6">
    <location>
        <begin position="339"/>
        <end position="363"/>
    </location>
</feature>
<gene>
    <name evidence="9" type="primary">LOC111005721</name>
</gene>
<dbReference type="KEGG" id="mcha:111005721"/>
<dbReference type="RefSeq" id="XP_022133029.1">
    <property type="nucleotide sequence ID" value="XM_022277337.1"/>
</dbReference>
<feature type="compositionally biased region" description="Polar residues" evidence="6">
    <location>
        <begin position="258"/>
        <end position="274"/>
    </location>
</feature>
<proteinExistence type="inferred from homology"/>
<accession>A0A6J1BUS5</accession>
<dbReference type="Gene3D" id="1.10.20.10">
    <property type="entry name" value="Histone, subunit A"/>
    <property type="match status" value="1"/>
</dbReference>
<dbReference type="AlphaFoldDB" id="A0A6J1BUS5"/>
<feature type="compositionally biased region" description="Low complexity" evidence="6">
    <location>
        <begin position="102"/>
        <end position="138"/>
    </location>
</feature>
<evidence type="ECO:0000259" key="7">
    <source>
        <dbReference type="Pfam" id="PF03847"/>
    </source>
</evidence>
<feature type="compositionally biased region" description="Polar residues" evidence="6">
    <location>
        <begin position="283"/>
        <end position="304"/>
    </location>
</feature>
<dbReference type="GO" id="GO:0005669">
    <property type="term" value="C:transcription factor TFIID complex"/>
    <property type="evidence" value="ECO:0007669"/>
    <property type="project" value="InterPro"/>
</dbReference>
<evidence type="ECO:0000256" key="6">
    <source>
        <dbReference type="SAM" id="MobiDB-lite"/>
    </source>
</evidence>
<name>A0A6J1BUS5_MOMCH</name>
<feature type="compositionally biased region" description="Low complexity" evidence="6">
    <location>
        <begin position="42"/>
        <end position="88"/>
    </location>
</feature>
<dbReference type="InterPro" id="IPR037794">
    <property type="entry name" value="TAF12"/>
</dbReference>
<evidence type="ECO:0000313" key="9">
    <source>
        <dbReference type="RefSeq" id="XP_022133029.1"/>
    </source>
</evidence>
<feature type="region of interest" description="Disordered" evidence="6">
    <location>
        <begin position="1"/>
        <end position="391"/>
    </location>
</feature>
<dbReference type="PANTHER" id="PTHR12264">
    <property type="entry name" value="TRANSCRIPTION INITIATION FACTOR TFIID SUBUNIT 12"/>
    <property type="match status" value="1"/>
</dbReference>
<dbReference type="GO" id="GO:0017025">
    <property type="term" value="F:TBP-class protein binding"/>
    <property type="evidence" value="ECO:0007669"/>
    <property type="project" value="TreeGrafter"/>
</dbReference>
<feature type="compositionally biased region" description="Polar residues" evidence="6">
    <location>
        <begin position="217"/>
        <end position="236"/>
    </location>
</feature>
<dbReference type="GeneID" id="111005721"/>
<comment type="subcellular location">
    <subcellularLocation>
        <location evidence="1">Nucleus</location>
    </subcellularLocation>
</comment>
<evidence type="ECO:0000256" key="3">
    <source>
        <dbReference type="ARBA" id="ARBA00023015"/>
    </source>
</evidence>
<keyword evidence="5" id="KW-0539">Nucleus</keyword>
<comment type="similarity">
    <text evidence="2">Belongs to the TAF12 family.</text>
</comment>
<dbReference type="InterPro" id="IPR009072">
    <property type="entry name" value="Histone-fold"/>
</dbReference>
<sequence length="527" mass="55950">MDSSSQSPSEPPAVPSPHLPPPSTLPSATTFALAPPQPSPNANPNINPNSFPNQNQNQNQNQNPNSKTSTPLPNQPSPQQQSLPTSQQITRPSSALTGAWQPPSHFSHFPSPSPSASSGPHSTMVSPSSRPVSASSPAQRGGIAIGVPAHQPSSAPQPAPFSASYGQHFGGLGRGGVSISEPASNATSSQVRPPMQGMQGLGMLGSSGSSSQMLQRPVQSSLRPPSTPNSASQSFQGHGLLRVPSTNSPSSSLPSTSQNIQPSNQPWLPSTSQGKPPLPSPSYRPQANSPSIQQRSHIPQQQNHPLGPASQQQQISSTPQQQPSQSHQQQENFAQQFQPSRGSQGLPHQQQVARAQGPVNQKASPLAPPQTNNTNTQTMSQSRAITAETEEPCSRILSKRSICELVNQIDPSERLDPEVEDILVDLAEEFVESITTFGCSLAKHRRSTTLEAKDILLHLEKNWNITLPGFGSDEIKIFKKPLINDTHRERLAAVKKSIVASEMANTRSSAGQATGNTKSNLAKTPAV</sequence>
<dbReference type="InterPro" id="IPR003228">
    <property type="entry name" value="TFIID_TAF12_dom"/>
</dbReference>
<feature type="compositionally biased region" description="Low complexity" evidence="6">
    <location>
        <begin position="148"/>
        <end position="164"/>
    </location>
</feature>
<dbReference type="GO" id="GO:0000124">
    <property type="term" value="C:SAGA complex"/>
    <property type="evidence" value="ECO:0007669"/>
    <property type="project" value="InterPro"/>
</dbReference>
<dbReference type="SUPFAM" id="SSF47113">
    <property type="entry name" value="Histone-fold"/>
    <property type="match status" value="1"/>
</dbReference>
<evidence type="ECO:0000256" key="1">
    <source>
        <dbReference type="ARBA" id="ARBA00004123"/>
    </source>
</evidence>
<dbReference type="OrthoDB" id="2193432at2759"/>
<reference evidence="9" key="1">
    <citation type="submission" date="2025-08" db="UniProtKB">
        <authorList>
            <consortium name="RefSeq"/>
        </authorList>
    </citation>
    <scope>IDENTIFICATION</scope>
    <source>
        <strain evidence="9">OHB3-1</strain>
    </source>
</reference>
<feature type="compositionally biased region" description="Pro residues" evidence="6">
    <location>
        <begin position="9"/>
        <end position="24"/>
    </location>
</feature>
<feature type="compositionally biased region" description="Low complexity" evidence="6">
    <location>
        <begin position="244"/>
        <end position="257"/>
    </location>
</feature>
<evidence type="ECO:0000256" key="4">
    <source>
        <dbReference type="ARBA" id="ARBA00023163"/>
    </source>
</evidence>
<feature type="compositionally biased region" description="Low complexity" evidence="6">
    <location>
        <begin position="206"/>
        <end position="215"/>
    </location>
</feature>
<feature type="compositionally biased region" description="Polar residues" evidence="6">
    <location>
        <begin position="181"/>
        <end position="191"/>
    </location>
</feature>
<evidence type="ECO:0000313" key="8">
    <source>
        <dbReference type="Proteomes" id="UP000504603"/>
    </source>
</evidence>
<dbReference type="FunFam" id="1.10.20.10:FF:000011">
    <property type="entry name" value="Transcription initiation factor TFIID subunit 12"/>
    <property type="match status" value="1"/>
</dbReference>